<feature type="transmembrane region" description="Helical" evidence="1">
    <location>
        <begin position="12"/>
        <end position="36"/>
    </location>
</feature>
<dbReference type="EMBL" id="JXMW01000020">
    <property type="protein sequence ID" value="OQD58331.1"/>
    <property type="molecule type" value="Genomic_DNA"/>
</dbReference>
<keyword evidence="3" id="KW-1185">Reference proteome</keyword>
<sequence length="140" mass="15167">MKKSRLNLFKSTSMLISVLGVLMIVSTIIIAAYIGFSIISSEITSGVSSGSQYEELASLKANYTELESKFNSTKQVIFAGSDNTKEQAYIDAELELIRANSAISDVESALKAGKSSNDVDARIKIAKEKMTIANQAYNNL</sequence>
<evidence type="ECO:0000313" key="2">
    <source>
        <dbReference type="EMBL" id="OQD58331.1"/>
    </source>
</evidence>
<reference evidence="2 3" key="1">
    <citation type="submission" date="2014-12" db="EMBL/GenBank/DDBJ databases">
        <title>Genome sequence of Methanobrevibacter arboriphilicus DH1, DSM1125.</title>
        <authorList>
            <person name="Poehlein A."/>
            <person name="Thauer R.K."/>
            <person name="Seedorf H."/>
            <person name="Daniel R."/>
        </authorList>
    </citation>
    <scope>NUCLEOTIDE SEQUENCE [LARGE SCALE GENOMIC DNA]</scope>
    <source>
        <strain evidence="2 3">DH1</strain>
    </source>
</reference>
<gene>
    <name evidence="2" type="ORF">MBBAR_20c00100</name>
</gene>
<evidence type="ECO:0000313" key="3">
    <source>
        <dbReference type="Proteomes" id="UP000191661"/>
    </source>
</evidence>
<protein>
    <submittedName>
        <fullName evidence="2">Uncharacterized protein</fullName>
    </submittedName>
</protein>
<evidence type="ECO:0000256" key="1">
    <source>
        <dbReference type="SAM" id="Phobius"/>
    </source>
</evidence>
<dbReference type="AlphaFoldDB" id="A0A1V6N0W9"/>
<organism evidence="2 3">
    <name type="scientific">Methanobrevibacter arboriphilus JCM 13429 = DSM 1125</name>
    <dbReference type="NCBI Taxonomy" id="1300164"/>
    <lineage>
        <taxon>Archaea</taxon>
        <taxon>Methanobacteriati</taxon>
        <taxon>Methanobacteriota</taxon>
        <taxon>Methanomada group</taxon>
        <taxon>Methanobacteria</taxon>
        <taxon>Methanobacteriales</taxon>
        <taxon>Methanobacteriaceae</taxon>
        <taxon>Methanobrevibacter</taxon>
    </lineage>
</organism>
<proteinExistence type="predicted"/>
<comment type="caution">
    <text evidence="2">The sequence shown here is derived from an EMBL/GenBank/DDBJ whole genome shotgun (WGS) entry which is preliminary data.</text>
</comment>
<keyword evidence="1" id="KW-0812">Transmembrane</keyword>
<name>A0A1V6N0W9_METAZ</name>
<dbReference type="Proteomes" id="UP000191661">
    <property type="component" value="Unassembled WGS sequence"/>
</dbReference>
<dbReference type="OrthoDB" id="77730at2157"/>
<dbReference type="RefSeq" id="WP_080460768.1">
    <property type="nucleotide sequence ID" value="NZ_JXMW01000020.1"/>
</dbReference>
<accession>A0A1V6N0W9</accession>
<keyword evidence="1" id="KW-0472">Membrane</keyword>
<keyword evidence="1" id="KW-1133">Transmembrane helix</keyword>